<dbReference type="Proteomes" id="UP001497512">
    <property type="component" value="Chromosome 3"/>
</dbReference>
<organism evidence="1 2">
    <name type="scientific">Sphagnum troendelagicum</name>
    <dbReference type="NCBI Taxonomy" id="128251"/>
    <lineage>
        <taxon>Eukaryota</taxon>
        <taxon>Viridiplantae</taxon>
        <taxon>Streptophyta</taxon>
        <taxon>Embryophyta</taxon>
        <taxon>Bryophyta</taxon>
        <taxon>Sphagnophytina</taxon>
        <taxon>Sphagnopsida</taxon>
        <taxon>Sphagnales</taxon>
        <taxon>Sphagnaceae</taxon>
        <taxon>Sphagnum</taxon>
    </lineage>
</organism>
<accession>A0ABP0UDR3</accession>
<reference evidence="1" key="1">
    <citation type="submission" date="2024-02" db="EMBL/GenBank/DDBJ databases">
        <authorList>
            <consortium name="ELIXIR-Norway"/>
            <consortium name="Elixir Norway"/>
        </authorList>
    </citation>
    <scope>NUCLEOTIDE SEQUENCE</scope>
</reference>
<proteinExistence type="predicted"/>
<dbReference type="EMBL" id="OZ019895">
    <property type="protein sequence ID" value="CAK9219515.1"/>
    <property type="molecule type" value="Genomic_DNA"/>
</dbReference>
<gene>
    <name evidence="1" type="ORF">CSSPTR1EN2_LOCUS14584</name>
</gene>
<evidence type="ECO:0000313" key="1">
    <source>
        <dbReference type="EMBL" id="CAK9219515.1"/>
    </source>
</evidence>
<evidence type="ECO:0000313" key="2">
    <source>
        <dbReference type="Proteomes" id="UP001497512"/>
    </source>
</evidence>
<name>A0ABP0UDR3_9BRYO</name>
<protein>
    <recommendedName>
        <fullName evidence="3">Sfi1 spindle body domain-containing protein</fullName>
    </recommendedName>
</protein>
<evidence type="ECO:0008006" key="3">
    <source>
        <dbReference type="Google" id="ProtNLM"/>
    </source>
</evidence>
<keyword evidence="2" id="KW-1185">Reference proteome</keyword>
<sequence>MLQKLALVEEKKALFRQRLQMEKLGQQRQQLLKQQHELASLHSSRRILLHYGWMPWSRLLLAYRERLQSARGYYKRRIAKSAFHVLYTHTVDGKTTPRQHARSLSMQAAQFRKKWQLLSWWHFWINMRRADHIYPHGLLRRALISLKEELLELRLLERFADERNCIRLYHQMWCAWKQYVSSEKSAKLLKYLETDQKASLHARRARHVRVLKAWKEGLAVLHYEKERSLHKAEAWIKIHSWLNGLHQEKGCQLD</sequence>